<name>A0A5B6VCU8_9ROSI</name>
<dbReference type="GO" id="GO:0003676">
    <property type="term" value="F:nucleic acid binding"/>
    <property type="evidence" value="ECO:0007669"/>
    <property type="project" value="InterPro"/>
</dbReference>
<dbReference type="AlphaFoldDB" id="A0A5B6VCU8"/>
<keyword evidence="2" id="KW-0808">Transferase</keyword>
<dbReference type="GO" id="GO:0003964">
    <property type="term" value="F:RNA-directed DNA polymerase activity"/>
    <property type="evidence" value="ECO:0007669"/>
    <property type="project" value="UniProtKB-KW"/>
</dbReference>
<protein>
    <submittedName>
        <fullName evidence="2">Reverse transcriptase</fullName>
    </submittedName>
</protein>
<evidence type="ECO:0000313" key="2">
    <source>
        <dbReference type="EMBL" id="KAA3466884.1"/>
    </source>
</evidence>
<dbReference type="PANTHER" id="PTHR37984">
    <property type="entry name" value="PROTEIN CBG26694"/>
    <property type="match status" value="1"/>
</dbReference>
<dbReference type="InterPro" id="IPR036397">
    <property type="entry name" value="RNaseH_sf"/>
</dbReference>
<proteinExistence type="predicted"/>
<evidence type="ECO:0000313" key="3">
    <source>
        <dbReference type="Proteomes" id="UP000325315"/>
    </source>
</evidence>
<dbReference type="Gene3D" id="3.30.420.10">
    <property type="entry name" value="Ribonuclease H-like superfamily/Ribonuclease H"/>
    <property type="match status" value="1"/>
</dbReference>
<dbReference type="PROSITE" id="PS50994">
    <property type="entry name" value="INTEGRASE"/>
    <property type="match status" value="1"/>
</dbReference>
<reference evidence="2" key="1">
    <citation type="submission" date="2019-08" db="EMBL/GenBank/DDBJ databases">
        <authorList>
            <person name="Liu F."/>
        </authorList>
    </citation>
    <scope>NUCLEOTIDE SEQUENCE [LARGE SCALE GENOMIC DNA]</scope>
    <source>
        <strain evidence="2">PA1801</strain>
        <tissue evidence="2">Leaf</tissue>
    </source>
</reference>
<keyword evidence="2" id="KW-0695">RNA-directed DNA polymerase</keyword>
<dbReference type="InterPro" id="IPR001584">
    <property type="entry name" value="Integrase_cat-core"/>
</dbReference>
<dbReference type="PANTHER" id="PTHR37984:SF5">
    <property type="entry name" value="PROTEIN NYNRIN-LIKE"/>
    <property type="match status" value="1"/>
</dbReference>
<dbReference type="OrthoDB" id="909526at2759"/>
<evidence type="ECO:0000259" key="1">
    <source>
        <dbReference type="PROSITE" id="PS50994"/>
    </source>
</evidence>
<feature type="domain" description="Integrase catalytic" evidence="1">
    <location>
        <begin position="39"/>
        <end position="174"/>
    </location>
</feature>
<dbReference type="InterPro" id="IPR012337">
    <property type="entry name" value="RNaseH-like_sf"/>
</dbReference>
<dbReference type="SUPFAM" id="SSF53098">
    <property type="entry name" value="Ribonuclease H-like"/>
    <property type="match status" value="1"/>
</dbReference>
<accession>A0A5B6VCU8</accession>
<dbReference type="EMBL" id="SMMG02000007">
    <property type="protein sequence ID" value="KAA3466884.1"/>
    <property type="molecule type" value="Genomic_DNA"/>
</dbReference>
<sequence>MVKNGQLADSSLYFHNRLCVPNDLQLKQNILNKAHNNVYTLHPRRTIMYCDFKQMYWWSRMKREIFEFVSKCLVKAEHQVPFGLFQPIMLTKSAHFIPIRIDFSLDKFVELYVLEIVRLHGVPLSIIYDCDPRFTSRFWGKLHEALGTKLKFSTAFHPQTESQSERVIQILEDMPWCCILSLKVFGKKLFHWLNLLIITVTSRALKWHCTKLCMEGNVELRCTRLS</sequence>
<gene>
    <name evidence="2" type="ORF">EPI10_001945</name>
</gene>
<keyword evidence="3" id="KW-1185">Reference proteome</keyword>
<keyword evidence="2" id="KW-0548">Nucleotidyltransferase</keyword>
<dbReference type="GO" id="GO:0015074">
    <property type="term" value="P:DNA integration"/>
    <property type="evidence" value="ECO:0007669"/>
    <property type="project" value="InterPro"/>
</dbReference>
<comment type="caution">
    <text evidence="2">The sequence shown here is derived from an EMBL/GenBank/DDBJ whole genome shotgun (WGS) entry which is preliminary data.</text>
</comment>
<dbReference type="Proteomes" id="UP000325315">
    <property type="component" value="Unassembled WGS sequence"/>
</dbReference>
<dbReference type="InterPro" id="IPR050951">
    <property type="entry name" value="Retrovirus_Pol_polyprotein"/>
</dbReference>
<organism evidence="2 3">
    <name type="scientific">Gossypium australe</name>
    <dbReference type="NCBI Taxonomy" id="47621"/>
    <lineage>
        <taxon>Eukaryota</taxon>
        <taxon>Viridiplantae</taxon>
        <taxon>Streptophyta</taxon>
        <taxon>Embryophyta</taxon>
        <taxon>Tracheophyta</taxon>
        <taxon>Spermatophyta</taxon>
        <taxon>Magnoliopsida</taxon>
        <taxon>eudicotyledons</taxon>
        <taxon>Gunneridae</taxon>
        <taxon>Pentapetalae</taxon>
        <taxon>rosids</taxon>
        <taxon>malvids</taxon>
        <taxon>Malvales</taxon>
        <taxon>Malvaceae</taxon>
        <taxon>Malvoideae</taxon>
        <taxon>Gossypium</taxon>
    </lineage>
</organism>
<dbReference type="Gene3D" id="1.10.340.70">
    <property type="match status" value="1"/>
</dbReference>
<dbReference type="InterPro" id="IPR041588">
    <property type="entry name" value="Integrase_H2C2"/>
</dbReference>
<dbReference type="Pfam" id="PF17921">
    <property type="entry name" value="Integrase_H2C2"/>
    <property type="match status" value="1"/>
</dbReference>